<organism evidence="2 3">
    <name type="scientific">Russula ochroleuca</name>
    <dbReference type="NCBI Taxonomy" id="152965"/>
    <lineage>
        <taxon>Eukaryota</taxon>
        <taxon>Fungi</taxon>
        <taxon>Dikarya</taxon>
        <taxon>Basidiomycota</taxon>
        <taxon>Agaricomycotina</taxon>
        <taxon>Agaricomycetes</taxon>
        <taxon>Russulales</taxon>
        <taxon>Russulaceae</taxon>
        <taxon>Russula</taxon>
    </lineage>
</organism>
<reference evidence="2" key="2">
    <citation type="journal article" date="2020" name="Nat. Commun.">
        <title>Large-scale genome sequencing of mycorrhizal fungi provides insights into the early evolution of symbiotic traits.</title>
        <authorList>
            <person name="Miyauchi S."/>
            <person name="Kiss E."/>
            <person name="Kuo A."/>
            <person name="Drula E."/>
            <person name="Kohler A."/>
            <person name="Sanchez-Garcia M."/>
            <person name="Morin E."/>
            <person name="Andreopoulos B."/>
            <person name="Barry K.W."/>
            <person name="Bonito G."/>
            <person name="Buee M."/>
            <person name="Carver A."/>
            <person name="Chen C."/>
            <person name="Cichocki N."/>
            <person name="Clum A."/>
            <person name="Culley D."/>
            <person name="Crous P.W."/>
            <person name="Fauchery L."/>
            <person name="Girlanda M."/>
            <person name="Hayes R.D."/>
            <person name="Keri Z."/>
            <person name="LaButti K."/>
            <person name="Lipzen A."/>
            <person name="Lombard V."/>
            <person name="Magnuson J."/>
            <person name="Maillard F."/>
            <person name="Murat C."/>
            <person name="Nolan M."/>
            <person name="Ohm R.A."/>
            <person name="Pangilinan J."/>
            <person name="Pereira M.F."/>
            <person name="Perotto S."/>
            <person name="Peter M."/>
            <person name="Pfister S."/>
            <person name="Riley R."/>
            <person name="Sitrit Y."/>
            <person name="Stielow J.B."/>
            <person name="Szollosi G."/>
            <person name="Zifcakova L."/>
            <person name="Stursova M."/>
            <person name="Spatafora J.W."/>
            <person name="Tedersoo L."/>
            <person name="Vaario L.M."/>
            <person name="Yamada A."/>
            <person name="Yan M."/>
            <person name="Wang P."/>
            <person name="Xu J."/>
            <person name="Bruns T."/>
            <person name="Baldrian P."/>
            <person name="Vilgalys R."/>
            <person name="Dunand C."/>
            <person name="Henrissat B."/>
            <person name="Grigoriev I.V."/>
            <person name="Hibbett D."/>
            <person name="Nagy L.G."/>
            <person name="Martin F.M."/>
        </authorList>
    </citation>
    <scope>NUCLEOTIDE SEQUENCE</scope>
    <source>
        <strain evidence="2">Prilba</strain>
    </source>
</reference>
<accession>A0A9P5TAA2</accession>
<keyword evidence="1" id="KW-0472">Membrane</keyword>
<dbReference type="EMBL" id="WHVB01000006">
    <property type="protein sequence ID" value="KAF8481928.1"/>
    <property type="molecule type" value="Genomic_DNA"/>
</dbReference>
<keyword evidence="1" id="KW-1133">Transmembrane helix</keyword>
<protein>
    <recommendedName>
        <fullName evidence="4">O-fucosyltransferase family protein</fullName>
    </recommendedName>
</protein>
<dbReference type="AlphaFoldDB" id="A0A9P5TAA2"/>
<gene>
    <name evidence="2" type="ORF">DFH94DRAFT_681252</name>
</gene>
<keyword evidence="3" id="KW-1185">Reference proteome</keyword>
<dbReference type="Proteomes" id="UP000759537">
    <property type="component" value="Unassembled WGS sequence"/>
</dbReference>
<dbReference type="CDD" id="cd11296">
    <property type="entry name" value="O-FucT_like"/>
    <property type="match status" value="1"/>
</dbReference>
<comment type="caution">
    <text evidence="2">The sequence shown here is derived from an EMBL/GenBank/DDBJ whole genome shotgun (WGS) entry which is preliminary data.</text>
</comment>
<evidence type="ECO:0008006" key="4">
    <source>
        <dbReference type="Google" id="ProtNLM"/>
    </source>
</evidence>
<name>A0A9P5TAA2_9AGAM</name>
<feature type="transmembrane region" description="Helical" evidence="1">
    <location>
        <begin position="29"/>
        <end position="51"/>
    </location>
</feature>
<evidence type="ECO:0000313" key="2">
    <source>
        <dbReference type="EMBL" id="KAF8481928.1"/>
    </source>
</evidence>
<evidence type="ECO:0000313" key="3">
    <source>
        <dbReference type="Proteomes" id="UP000759537"/>
    </source>
</evidence>
<proteinExistence type="predicted"/>
<dbReference type="OrthoDB" id="3345970at2759"/>
<reference evidence="2" key="1">
    <citation type="submission" date="2019-10" db="EMBL/GenBank/DDBJ databases">
        <authorList>
            <consortium name="DOE Joint Genome Institute"/>
            <person name="Kuo A."/>
            <person name="Miyauchi S."/>
            <person name="Kiss E."/>
            <person name="Drula E."/>
            <person name="Kohler A."/>
            <person name="Sanchez-Garcia M."/>
            <person name="Andreopoulos B."/>
            <person name="Barry K.W."/>
            <person name="Bonito G."/>
            <person name="Buee M."/>
            <person name="Carver A."/>
            <person name="Chen C."/>
            <person name="Cichocki N."/>
            <person name="Clum A."/>
            <person name="Culley D."/>
            <person name="Crous P.W."/>
            <person name="Fauchery L."/>
            <person name="Girlanda M."/>
            <person name="Hayes R."/>
            <person name="Keri Z."/>
            <person name="LaButti K."/>
            <person name="Lipzen A."/>
            <person name="Lombard V."/>
            <person name="Magnuson J."/>
            <person name="Maillard F."/>
            <person name="Morin E."/>
            <person name="Murat C."/>
            <person name="Nolan M."/>
            <person name="Ohm R."/>
            <person name="Pangilinan J."/>
            <person name="Pereira M."/>
            <person name="Perotto S."/>
            <person name="Peter M."/>
            <person name="Riley R."/>
            <person name="Sitrit Y."/>
            <person name="Stielow B."/>
            <person name="Szollosi G."/>
            <person name="Zifcakova L."/>
            <person name="Stursova M."/>
            <person name="Spatafora J.W."/>
            <person name="Tedersoo L."/>
            <person name="Vaario L.-M."/>
            <person name="Yamada A."/>
            <person name="Yan M."/>
            <person name="Wang P."/>
            <person name="Xu J."/>
            <person name="Bruns T."/>
            <person name="Baldrian P."/>
            <person name="Vilgalys R."/>
            <person name="Henrissat B."/>
            <person name="Grigoriev I.V."/>
            <person name="Hibbett D."/>
            <person name="Nagy L.G."/>
            <person name="Martin F.M."/>
        </authorList>
    </citation>
    <scope>NUCLEOTIDE SEQUENCE</scope>
    <source>
        <strain evidence="2">Prilba</strain>
    </source>
</reference>
<evidence type="ECO:0000256" key="1">
    <source>
        <dbReference type="SAM" id="Phobius"/>
    </source>
</evidence>
<sequence length="638" mass="71950">MNPDLSPAPPSQPSHRRIFRRCRAVLRSIPLRSSILFGAIIFGSLVFYTTFLSPRGLLLRKPQDWHGLSQHEFLNPDLEYTSPLSTPTTPAEIPLPPPPPPPPISNVLTVEQIRDIVASTRGFFTRDYSLGLGWNNVRYILDAGVLQANLLNRTLVIPSFVYARGCLYNLSVCADYTTMVNKGDAIGWDEWRDLPYEQQMGFRIPITLMLDLPRLRGQYPIITASEYLRLHGQDPATESSSGFWSRDWYISNPNIFEPNKTKTPSQFIIENHWFDPTGTNRVDYIPQAMKSRGKWERHSEAEIGETAGYWPPEDPTDISNLLMSAMPEGRAVMDWYAAKGVLRESRAGLEVDVNDDNVVEGVLHANGWEVLHTFESVLGMEYAKTVVQPMRQVAPRSTIRGFIDDYYHVDADVVVLAGETHLYRKPGSILKGALRFTEEPARAKFASMVVHSFVFPPKVLDLAEDLANRMREINDGRLWMGAHMRRGDFIRLGWAMEPTPEAHVKRVKERLQIGREVLEHLSDLSTYDLEGAKPDLEQVTLSPPLPDDRFYVATDERSPEGLEAIGDAGAVLLSDLLTMEDRRAFGWPLMITDVRAIVEQAVLFHSGFFYGHAMSSLAGVVTNMRAARGADPRTMMLD</sequence>
<keyword evidence="1" id="KW-0812">Transmembrane</keyword>
<dbReference type="Gene3D" id="3.40.50.11350">
    <property type="match status" value="1"/>
</dbReference>